<protein>
    <recommendedName>
        <fullName evidence="9 10">Multifunctional fusion protein</fullName>
    </recommendedName>
    <domain>
        <recommendedName>
            <fullName evidence="9">Protein translocase subunit SecD</fullName>
        </recommendedName>
    </domain>
    <domain>
        <recommendedName>
            <fullName evidence="10">Protein-export membrane protein SecF</fullName>
        </recommendedName>
    </domain>
</protein>
<dbReference type="RefSeq" id="WP_141852176.1">
    <property type="nucleotide sequence ID" value="NZ_BAAAKA010000013.1"/>
</dbReference>
<evidence type="ECO:0000256" key="2">
    <source>
        <dbReference type="ARBA" id="ARBA00022448"/>
    </source>
</evidence>
<dbReference type="InterPro" id="IPR005791">
    <property type="entry name" value="SecD"/>
</dbReference>
<keyword evidence="3 9" id="KW-1003">Cell membrane</keyword>
<dbReference type="GO" id="GO:0043952">
    <property type="term" value="P:protein transport by the Sec complex"/>
    <property type="evidence" value="ECO:0007669"/>
    <property type="project" value="UniProtKB-UniRule"/>
</dbReference>
<dbReference type="InterPro" id="IPR054384">
    <property type="entry name" value="SecDF_P1_head"/>
</dbReference>
<keyword evidence="4 9" id="KW-0812">Transmembrane</keyword>
<dbReference type="Gene3D" id="3.30.1360.200">
    <property type="match status" value="1"/>
</dbReference>
<dbReference type="GO" id="GO:0015450">
    <property type="term" value="F:protein-transporting ATPase activity"/>
    <property type="evidence" value="ECO:0007669"/>
    <property type="project" value="InterPro"/>
</dbReference>
<organism evidence="15 16">
    <name type="scientific">Kribbella jejuensis</name>
    <dbReference type="NCBI Taxonomy" id="236068"/>
    <lineage>
        <taxon>Bacteria</taxon>
        <taxon>Bacillati</taxon>
        <taxon>Actinomycetota</taxon>
        <taxon>Actinomycetes</taxon>
        <taxon>Propionibacteriales</taxon>
        <taxon>Kribbellaceae</taxon>
        <taxon>Kribbella</taxon>
    </lineage>
</organism>
<reference evidence="15 16" key="1">
    <citation type="submission" date="2019-06" db="EMBL/GenBank/DDBJ databases">
        <title>Sequencing the genomes of 1000 actinobacteria strains.</title>
        <authorList>
            <person name="Klenk H.-P."/>
        </authorList>
    </citation>
    <scope>NUCLEOTIDE SEQUENCE [LARGE SCALE GENOMIC DNA]</scope>
    <source>
        <strain evidence="15 16">DSM 17305</strain>
    </source>
</reference>
<feature type="transmembrane region" description="Helical" evidence="9">
    <location>
        <begin position="609"/>
        <end position="630"/>
    </location>
</feature>
<proteinExistence type="inferred from homology"/>
<comment type="function">
    <text evidence="9">Part of the Sec protein translocase complex. Interacts with the SecYEG preprotein conducting channel. SecDF uses the proton motive force (PMF) to complete protein translocation after the ATP-dependent function of SecA.</text>
</comment>
<feature type="transmembrane region" description="Helical" evidence="9">
    <location>
        <begin position="378"/>
        <end position="401"/>
    </location>
</feature>
<dbReference type="FunFam" id="1.20.1640.10:FF:000044">
    <property type="entry name" value="Multifunctional fusion protein"/>
    <property type="match status" value="1"/>
</dbReference>
<dbReference type="HAMAP" id="MF_01464_B">
    <property type="entry name" value="SecF_B"/>
    <property type="match status" value="1"/>
</dbReference>
<keyword evidence="2 9" id="KW-0813">Transport</keyword>
<dbReference type="Proteomes" id="UP000316298">
    <property type="component" value="Unassembled WGS sequence"/>
</dbReference>
<dbReference type="NCBIfam" id="TIGR00966">
    <property type="entry name" value="transloc_SecF"/>
    <property type="match status" value="1"/>
</dbReference>
<evidence type="ECO:0000313" key="16">
    <source>
        <dbReference type="Proteomes" id="UP000316298"/>
    </source>
</evidence>
<comment type="caution">
    <text evidence="15">The sequence shown here is derived from an EMBL/GenBank/DDBJ whole genome shotgun (WGS) entry which is preliminary data.</text>
</comment>
<feature type="transmembrane region" description="Helical" evidence="9">
    <location>
        <begin position="712"/>
        <end position="736"/>
    </location>
</feature>
<dbReference type="OrthoDB" id="9774769at2"/>
<evidence type="ECO:0000256" key="4">
    <source>
        <dbReference type="ARBA" id="ARBA00022692"/>
    </source>
</evidence>
<feature type="domain" description="Protein export membrane protein SecD/SecF C-terminal" evidence="12">
    <location>
        <begin position="261"/>
        <end position="428"/>
    </location>
</feature>
<dbReference type="Pfam" id="PF21760">
    <property type="entry name" value="SecD_1st"/>
    <property type="match status" value="1"/>
</dbReference>
<feature type="transmembrane region" description="Helical" evidence="9">
    <location>
        <begin position="585"/>
        <end position="602"/>
    </location>
</feature>
<feature type="domain" description="Protein translocase subunit SecDF P1" evidence="13">
    <location>
        <begin position="58"/>
        <end position="115"/>
    </location>
</feature>
<evidence type="ECO:0000256" key="5">
    <source>
        <dbReference type="ARBA" id="ARBA00022927"/>
    </source>
</evidence>
<comment type="subcellular location">
    <subcellularLocation>
        <location evidence="1 9">Cell membrane</location>
        <topology evidence="1 9">Multi-pass membrane protein</topology>
    </subcellularLocation>
</comment>
<comment type="similarity">
    <text evidence="9">Belongs to the SecD/SecF family. SecD subfamily.</text>
</comment>
<dbReference type="GO" id="GO:0005886">
    <property type="term" value="C:plasma membrane"/>
    <property type="evidence" value="ECO:0007669"/>
    <property type="project" value="UniProtKB-SubCell"/>
</dbReference>
<dbReference type="Pfam" id="PF07549">
    <property type="entry name" value="Sec_GG"/>
    <property type="match status" value="2"/>
</dbReference>
<evidence type="ECO:0000259" key="14">
    <source>
        <dbReference type="Pfam" id="PF22599"/>
    </source>
</evidence>
<feature type="transmembrane region" description="Helical" evidence="9">
    <location>
        <begin position="407"/>
        <end position="430"/>
    </location>
</feature>
<dbReference type="NCBIfam" id="TIGR01129">
    <property type="entry name" value="secD"/>
    <property type="match status" value="1"/>
</dbReference>
<dbReference type="InterPro" id="IPR048631">
    <property type="entry name" value="SecD_1st"/>
</dbReference>
<evidence type="ECO:0000259" key="13">
    <source>
        <dbReference type="Pfam" id="PF21760"/>
    </source>
</evidence>
<feature type="transmembrane region" description="Helical" evidence="9">
    <location>
        <begin position="636"/>
        <end position="657"/>
    </location>
</feature>
<keyword evidence="7 9" id="KW-0811">Translocation</keyword>
<keyword evidence="5 9" id="KW-0653">Protein transport</keyword>
<dbReference type="HAMAP" id="MF_01463_B">
    <property type="entry name" value="SecD_B"/>
    <property type="match status" value="1"/>
</dbReference>
<dbReference type="InterPro" id="IPR022646">
    <property type="entry name" value="SecD/SecF_CS"/>
</dbReference>
<evidence type="ECO:0000259" key="12">
    <source>
        <dbReference type="Pfam" id="PF02355"/>
    </source>
</evidence>
<evidence type="ECO:0000313" key="15">
    <source>
        <dbReference type="EMBL" id="TQJ16432.1"/>
    </source>
</evidence>
<comment type="similarity">
    <text evidence="10">Belongs to the SecD/SecF family. SecF subfamily.</text>
</comment>
<feature type="transmembrane region" description="Helical" evidence="9">
    <location>
        <begin position="688"/>
        <end position="706"/>
    </location>
</feature>
<dbReference type="InterPro" id="IPR048634">
    <property type="entry name" value="SecD_SecF_C"/>
</dbReference>
<evidence type="ECO:0000256" key="9">
    <source>
        <dbReference type="HAMAP-Rule" id="MF_01463"/>
    </source>
</evidence>
<dbReference type="PANTHER" id="PTHR30081">
    <property type="entry name" value="PROTEIN-EXPORT MEMBRANE PROTEIN SEC"/>
    <property type="match status" value="1"/>
</dbReference>
<dbReference type="InterPro" id="IPR022813">
    <property type="entry name" value="SecD/SecF_arch_bac"/>
</dbReference>
<dbReference type="GO" id="GO:0065002">
    <property type="term" value="P:intracellular protein transmembrane transport"/>
    <property type="evidence" value="ECO:0007669"/>
    <property type="project" value="UniProtKB-UniRule"/>
</dbReference>
<dbReference type="SUPFAM" id="SSF82866">
    <property type="entry name" value="Multidrug efflux transporter AcrB transmembrane domain"/>
    <property type="match status" value="2"/>
</dbReference>
<evidence type="ECO:0000256" key="11">
    <source>
        <dbReference type="SAM" id="MobiDB-lite"/>
    </source>
</evidence>
<dbReference type="Gene3D" id="3.30.70.2040">
    <property type="match status" value="1"/>
</dbReference>
<evidence type="ECO:0000256" key="1">
    <source>
        <dbReference type="ARBA" id="ARBA00004651"/>
    </source>
</evidence>
<dbReference type="InterPro" id="IPR005665">
    <property type="entry name" value="SecF_bac"/>
</dbReference>
<keyword evidence="8 9" id="KW-0472">Membrane</keyword>
<dbReference type="InterPro" id="IPR055344">
    <property type="entry name" value="SecD_SecF_C_bact"/>
</dbReference>
<sequence length="766" mass="80462">MNRSSLVRALLAFLVLAASTYVTLTAKPQLGLDLRGGTQIVLEAKDSPTVKANKETTDKATQVLHRRIDALGVSEPNVTRQGENRIIVELPGVQDPREAAKVIGKTAQLTFHEVLDQVATKPAKPAAGETYLAPESGQGFLRLAKPAMTGEMVSSADGLLDPQQVAQGWFVQMKFKGDGGKIWANITGKAACQPVGTPQRLIAIVLDNEVISSPQVDPNGSSQLCNLGISGGSTTISGAFTEEDAKDLAALISGGALPVPVEVIDQRTVGPSLGQDAIQASALAAIIGLALTALFIVVVYRLVGLMAVLGLIGYAAMSYAALTVIGATLTLPGLAGFVLAIGMAVDANVLVFERAREDYTAGRTDGLRRSLRSGFQNALSAIADSNITTLLAAGLLFFLAAGPVRGFGVTLSIGVIASMLSALVVTRVFAEFVVSRGFVLRRPALSGIAGHGRVRTWLEARQLSLMKHSKRWLVITAVAIVVSVAGVAVRGLNLGIEFTGGRLLEVSTAQRITPDQARAAVAEAGYPTAVVQASGTDDFTVRTGTISDDEAEKIRESIGRIAGDTEVIRNESIGPSLGKELRNKGLIALGIALLAQLAYLAARFRWTFGAGAVLALIQNVAVVVGVFAWTGKPIDGIFLAAILTIIGYTVNDSVVVFDRIRETRNARATGNLGKIIDTAIVNVLPRTINTGISTLFILSALLFLGGDSLADFVLALLLGIVVGTYSSNLTAAPLLLELERRYPAPPPRPKRAQVDRDAQPDRGAVV</sequence>
<feature type="transmembrane region" description="Helical" evidence="9">
    <location>
        <begin position="307"/>
        <end position="327"/>
    </location>
</feature>
<dbReference type="Gene3D" id="1.20.1640.10">
    <property type="entry name" value="Multidrug efflux transporter AcrB transmembrane domain"/>
    <property type="match status" value="2"/>
</dbReference>
<accession>A0A542EM59</accession>
<evidence type="ECO:0000256" key="3">
    <source>
        <dbReference type="ARBA" id="ARBA00022475"/>
    </source>
</evidence>
<dbReference type="AlphaFoldDB" id="A0A542EM59"/>
<comment type="caution">
    <text evidence="9">Lacks conserved residue(s) required for the propagation of feature annotation.</text>
</comment>
<dbReference type="Pfam" id="PF22599">
    <property type="entry name" value="SecDF_P1_head"/>
    <property type="match status" value="1"/>
</dbReference>
<feature type="domain" description="SecDF P1 head subdomain" evidence="14">
    <location>
        <begin position="137"/>
        <end position="259"/>
    </location>
</feature>
<name>A0A542EM59_9ACTN</name>
<dbReference type="Gene3D" id="3.30.70.3400">
    <property type="match status" value="1"/>
</dbReference>
<dbReference type="NCBIfam" id="TIGR00916">
    <property type="entry name" value="2A0604s01"/>
    <property type="match status" value="1"/>
</dbReference>
<keyword evidence="6 9" id="KW-1133">Transmembrane helix</keyword>
<dbReference type="PRINTS" id="PR01755">
    <property type="entry name" value="SECFTRNLCASE"/>
</dbReference>
<comment type="subunit">
    <text evidence="10">Forms a complex with SecD. Part of the essential Sec protein translocation apparatus which comprises SecA, SecYEG and auxiliary proteins SecDF. Other proteins may also be involved.</text>
</comment>
<gene>
    <name evidence="10" type="primary">secF</name>
    <name evidence="9" type="synonym">secD</name>
    <name evidence="15" type="ORF">FB475_0531</name>
</gene>
<keyword evidence="16" id="KW-1185">Reference proteome</keyword>
<evidence type="ECO:0000256" key="7">
    <source>
        <dbReference type="ARBA" id="ARBA00023010"/>
    </source>
</evidence>
<comment type="subunit">
    <text evidence="9">Forms a complex with SecF. Part of the essential Sec protein translocation apparatus which comprises SecA, SecYEG and auxiliary proteins SecDF. Other proteins may also be involved.</text>
</comment>
<dbReference type="Pfam" id="PF02355">
    <property type="entry name" value="SecD_SecF_C"/>
    <property type="match status" value="2"/>
</dbReference>
<evidence type="ECO:0000256" key="8">
    <source>
        <dbReference type="ARBA" id="ARBA00023136"/>
    </source>
</evidence>
<dbReference type="InterPro" id="IPR022645">
    <property type="entry name" value="SecD/SecF_bac"/>
</dbReference>
<evidence type="ECO:0000256" key="6">
    <source>
        <dbReference type="ARBA" id="ARBA00022989"/>
    </source>
</evidence>
<feature type="transmembrane region" description="Helical" evidence="9">
    <location>
        <begin position="333"/>
        <end position="352"/>
    </location>
</feature>
<dbReference type="GO" id="GO:0006605">
    <property type="term" value="P:protein targeting"/>
    <property type="evidence" value="ECO:0007669"/>
    <property type="project" value="UniProtKB-UniRule"/>
</dbReference>
<feature type="transmembrane region" description="Helical" evidence="9">
    <location>
        <begin position="472"/>
        <end position="492"/>
    </location>
</feature>
<dbReference type="NCBIfam" id="NF009583">
    <property type="entry name" value="PRK13024.1-3"/>
    <property type="match status" value="1"/>
</dbReference>
<feature type="domain" description="Protein export membrane protein SecD/SecF C-terminal" evidence="12">
    <location>
        <begin position="560"/>
        <end position="740"/>
    </location>
</feature>
<evidence type="ECO:0000256" key="10">
    <source>
        <dbReference type="HAMAP-Rule" id="MF_01464"/>
    </source>
</evidence>
<dbReference type="PANTHER" id="PTHR30081:SF1">
    <property type="entry name" value="PROTEIN TRANSLOCASE SUBUNIT SECD"/>
    <property type="match status" value="1"/>
</dbReference>
<feature type="region of interest" description="Disordered" evidence="11">
    <location>
        <begin position="745"/>
        <end position="766"/>
    </location>
</feature>
<dbReference type="EMBL" id="VFMM01000001">
    <property type="protein sequence ID" value="TQJ16432.1"/>
    <property type="molecule type" value="Genomic_DNA"/>
</dbReference>
<feature type="transmembrane region" description="Helical" evidence="9">
    <location>
        <begin position="277"/>
        <end position="300"/>
    </location>
</feature>